<keyword evidence="2" id="KW-1185">Reference proteome</keyword>
<name>A0A0N4WUM9_HAEPC</name>
<reference evidence="1 2" key="2">
    <citation type="submission" date="2018-11" db="EMBL/GenBank/DDBJ databases">
        <authorList>
            <consortium name="Pathogen Informatics"/>
        </authorList>
    </citation>
    <scope>NUCLEOTIDE SEQUENCE [LARGE SCALE GENOMIC DNA]</scope>
    <source>
        <strain evidence="1 2">MHpl1</strain>
    </source>
</reference>
<dbReference type="AlphaFoldDB" id="A0A0N4WUM9"/>
<dbReference type="Proteomes" id="UP000268014">
    <property type="component" value="Unassembled WGS sequence"/>
</dbReference>
<evidence type="ECO:0000313" key="2">
    <source>
        <dbReference type="Proteomes" id="UP000268014"/>
    </source>
</evidence>
<dbReference type="WBParaSite" id="HPLM_0001536201-mRNA-1">
    <property type="protein sequence ID" value="HPLM_0001536201-mRNA-1"/>
    <property type="gene ID" value="HPLM_0001536201"/>
</dbReference>
<dbReference type="EMBL" id="UZAF01018948">
    <property type="protein sequence ID" value="VDO56308.1"/>
    <property type="molecule type" value="Genomic_DNA"/>
</dbReference>
<proteinExistence type="predicted"/>
<evidence type="ECO:0000313" key="1">
    <source>
        <dbReference type="EMBL" id="VDO56308.1"/>
    </source>
</evidence>
<accession>A0A0N4WUM9</accession>
<gene>
    <name evidence="1" type="ORF">HPLM_LOCUS15354</name>
</gene>
<protein>
    <submittedName>
        <fullName evidence="1 3">Uncharacterized protein</fullName>
    </submittedName>
</protein>
<evidence type="ECO:0000313" key="3">
    <source>
        <dbReference type="WBParaSite" id="HPLM_0001536201-mRNA-1"/>
    </source>
</evidence>
<organism evidence="3">
    <name type="scientific">Haemonchus placei</name>
    <name type="common">Barber's pole worm</name>
    <dbReference type="NCBI Taxonomy" id="6290"/>
    <lineage>
        <taxon>Eukaryota</taxon>
        <taxon>Metazoa</taxon>
        <taxon>Ecdysozoa</taxon>
        <taxon>Nematoda</taxon>
        <taxon>Chromadorea</taxon>
        <taxon>Rhabditida</taxon>
        <taxon>Rhabditina</taxon>
        <taxon>Rhabditomorpha</taxon>
        <taxon>Strongyloidea</taxon>
        <taxon>Trichostrongylidae</taxon>
        <taxon>Haemonchus</taxon>
    </lineage>
</organism>
<sequence length="93" mass="10213">MPNPNKPRMLFIVTKFNGNFREPSSCNTVGCTVGPPFLFSEKYFISDRTFMKGIPFQYVSFIVSTRGLALALTKPPSLALYGSEKSALALGLS</sequence>
<reference evidence="3" key="1">
    <citation type="submission" date="2017-02" db="UniProtKB">
        <authorList>
            <consortium name="WormBaseParasite"/>
        </authorList>
    </citation>
    <scope>IDENTIFICATION</scope>
</reference>